<keyword evidence="2" id="KW-1185">Reference proteome</keyword>
<dbReference type="InterPro" id="IPR017523">
    <property type="entry name" value="Rv3268"/>
</dbReference>
<dbReference type="Gene3D" id="3.40.50.12780">
    <property type="entry name" value="N-terminal domain of ligase-like"/>
    <property type="match status" value="1"/>
</dbReference>
<dbReference type="Proteomes" id="UP000646749">
    <property type="component" value="Unassembled WGS sequence"/>
</dbReference>
<dbReference type="NCBIfam" id="TIGR03089">
    <property type="entry name" value="TIGR03089 family protein"/>
    <property type="match status" value="1"/>
</dbReference>
<dbReference type="InterPro" id="IPR042099">
    <property type="entry name" value="ANL_N_sf"/>
</dbReference>
<dbReference type="EMBL" id="BONW01000049">
    <property type="protein sequence ID" value="GIG92942.1"/>
    <property type="molecule type" value="Genomic_DNA"/>
</dbReference>
<evidence type="ECO:0000313" key="2">
    <source>
        <dbReference type="Proteomes" id="UP000646749"/>
    </source>
</evidence>
<gene>
    <name evidence="1" type="ORF">Pen02_78780</name>
</gene>
<evidence type="ECO:0000313" key="1">
    <source>
        <dbReference type="EMBL" id="GIG92942.1"/>
    </source>
</evidence>
<accession>A0ABQ4EFC0</accession>
<organism evidence="1 2">
    <name type="scientific">Plantactinospora endophytica</name>
    <dbReference type="NCBI Taxonomy" id="673535"/>
    <lineage>
        <taxon>Bacteria</taxon>
        <taxon>Bacillati</taxon>
        <taxon>Actinomycetota</taxon>
        <taxon>Actinomycetes</taxon>
        <taxon>Micromonosporales</taxon>
        <taxon>Micromonosporaceae</taxon>
        <taxon>Plantactinospora</taxon>
    </lineage>
</organism>
<protein>
    <submittedName>
        <fullName evidence="1">TIGR03089 family protein</fullName>
    </submittedName>
</protein>
<comment type="caution">
    <text evidence="1">The sequence shown here is derived from an EMBL/GenBank/DDBJ whole genome shotgun (WGS) entry which is preliminary data.</text>
</comment>
<sequence>MGNTMPAMLIASTWIGHPIGVAGPVGNGTRGAGMRQGSAQAGGVPALFASALATDPVRPLLTYYDDATGERTELSAEALAQWVARTANLLVRGCGLGIGARAAVLLPPHWQTAAVLLGTWSAGVSVSFHGTATAGLPQLGPGVEEPFDVTYAALGRIDDWLDHVPEAEHRFVLGFAPDAAPLAEPPAGYRDYLTEVRDHDANLRPYVPLHPDDAASVDGTSYAEWGRLARLMATEVFDLRPGDRVLVDAAEHEHPVKWLLAPLAAGASVVLCANLDPGTVQRRTRDERVTRVL</sequence>
<proteinExistence type="predicted"/>
<dbReference type="SUPFAM" id="SSF56801">
    <property type="entry name" value="Acetyl-CoA synthetase-like"/>
    <property type="match status" value="1"/>
</dbReference>
<reference evidence="1 2" key="1">
    <citation type="submission" date="2021-01" db="EMBL/GenBank/DDBJ databases">
        <title>Whole genome shotgun sequence of Plantactinospora endophytica NBRC 110450.</title>
        <authorList>
            <person name="Komaki H."/>
            <person name="Tamura T."/>
        </authorList>
    </citation>
    <scope>NUCLEOTIDE SEQUENCE [LARGE SCALE GENOMIC DNA]</scope>
    <source>
        <strain evidence="1 2">NBRC 110450</strain>
    </source>
</reference>
<name>A0ABQ4EFC0_9ACTN</name>